<dbReference type="InterPro" id="IPR017788">
    <property type="entry name" value="Hda"/>
</dbReference>
<dbReference type="GO" id="GO:0006270">
    <property type="term" value="P:DNA replication initiation"/>
    <property type="evidence" value="ECO:0007669"/>
    <property type="project" value="TreeGrafter"/>
</dbReference>
<name>A0A091BIY5_9GAMM</name>
<dbReference type="PANTHER" id="PTHR30050">
    <property type="entry name" value="CHROMOSOMAL REPLICATION INITIATOR PROTEIN DNAA"/>
    <property type="match status" value="1"/>
</dbReference>
<dbReference type="AlphaFoldDB" id="A0A091BIY5"/>
<dbReference type="Proteomes" id="UP000029391">
    <property type="component" value="Unassembled WGS sequence"/>
</dbReference>
<dbReference type="Pfam" id="PF22688">
    <property type="entry name" value="Hda_lid"/>
    <property type="match status" value="1"/>
</dbReference>
<comment type="caution">
    <text evidence="2">The sequence shown here is derived from an EMBL/GenBank/DDBJ whole genome shotgun (WGS) entry which is preliminary data.</text>
</comment>
<dbReference type="NCBIfam" id="TIGR03420">
    <property type="entry name" value="DnaA_homol_Hda"/>
    <property type="match status" value="1"/>
</dbReference>
<dbReference type="InterPro" id="IPR027417">
    <property type="entry name" value="P-loop_NTPase"/>
</dbReference>
<dbReference type="EMBL" id="AWXU01000005">
    <property type="protein sequence ID" value="KFN51452.1"/>
    <property type="molecule type" value="Genomic_DNA"/>
</dbReference>
<keyword evidence="3" id="KW-1185">Reference proteome</keyword>
<dbReference type="RefSeq" id="WP_026816598.1">
    <property type="nucleotide sequence ID" value="NZ_AUFF01000002.1"/>
</dbReference>
<dbReference type="Gene3D" id="3.40.50.300">
    <property type="entry name" value="P-loop containing nucleotide triphosphate hydrolases"/>
    <property type="match status" value="1"/>
</dbReference>
<dbReference type="SUPFAM" id="SSF52540">
    <property type="entry name" value="P-loop containing nucleoside triphosphate hydrolases"/>
    <property type="match status" value="1"/>
</dbReference>
<sequence length="232" mass="24440">MITPQLPLGLRAPPDQRLDTFHGQPEAVAALAAAATAGGDWLYLAGPAGSGKTHLLLAACAAAAETGRRAAYLPLAGFSGHLADMLPAQEGADLVCLDGLDAVAGHGGDEEALFHFHNRARAGGATVVYAARQAPAALGLALPDLVTRLGQCTRVNLALLDDTGRRDVLRARAARRGLDLDDAVLDWLERRVDRDLGSLTALLDRADRASLAAQRRLTVPFLRRLLNGDVPR</sequence>
<organism evidence="2 3">
    <name type="scientific">Arenimonas composti TR7-09 = DSM 18010</name>
    <dbReference type="NCBI Taxonomy" id="1121013"/>
    <lineage>
        <taxon>Bacteria</taxon>
        <taxon>Pseudomonadati</taxon>
        <taxon>Pseudomonadota</taxon>
        <taxon>Gammaproteobacteria</taxon>
        <taxon>Lysobacterales</taxon>
        <taxon>Lysobacteraceae</taxon>
        <taxon>Arenimonas</taxon>
    </lineage>
</organism>
<dbReference type="Gene3D" id="1.10.8.60">
    <property type="match status" value="1"/>
</dbReference>
<dbReference type="STRING" id="1121013.GCA_000426365_01242"/>
<protein>
    <recommendedName>
        <fullName evidence="1">Hda lid domain-containing protein</fullName>
    </recommendedName>
</protein>
<accession>A0A091BIY5</accession>
<dbReference type="InterPro" id="IPR055199">
    <property type="entry name" value="Hda_lid"/>
</dbReference>
<proteinExistence type="predicted"/>
<dbReference type="eggNOG" id="COG0593">
    <property type="taxonomic scope" value="Bacteria"/>
</dbReference>
<dbReference type="OrthoDB" id="9784878at2"/>
<reference evidence="2 3" key="1">
    <citation type="submission" date="2013-09" db="EMBL/GenBank/DDBJ databases">
        <title>Genome sequencing of Arenimonas composti.</title>
        <authorList>
            <person name="Chen F."/>
            <person name="Wang G."/>
        </authorList>
    </citation>
    <scope>NUCLEOTIDE SEQUENCE [LARGE SCALE GENOMIC DNA]</scope>
    <source>
        <strain evidence="2 3">TR7-09</strain>
    </source>
</reference>
<feature type="domain" description="Hda lid" evidence="1">
    <location>
        <begin position="162"/>
        <end position="226"/>
    </location>
</feature>
<evidence type="ECO:0000313" key="3">
    <source>
        <dbReference type="Proteomes" id="UP000029391"/>
    </source>
</evidence>
<evidence type="ECO:0000259" key="1">
    <source>
        <dbReference type="Pfam" id="PF22688"/>
    </source>
</evidence>
<gene>
    <name evidence="2" type="ORF">P873_02650</name>
</gene>
<dbReference type="GO" id="GO:0032297">
    <property type="term" value="P:negative regulation of DNA-templated DNA replication initiation"/>
    <property type="evidence" value="ECO:0007669"/>
    <property type="project" value="InterPro"/>
</dbReference>
<evidence type="ECO:0000313" key="2">
    <source>
        <dbReference type="EMBL" id="KFN51452.1"/>
    </source>
</evidence>
<dbReference type="PANTHER" id="PTHR30050:SF5">
    <property type="entry name" value="DNAA REGULATORY INACTIVATOR HDA"/>
    <property type="match status" value="1"/>
</dbReference>